<accession>A0A5C3KTQ4</accession>
<proteinExistence type="predicted"/>
<dbReference type="Proteomes" id="UP000307440">
    <property type="component" value="Unassembled WGS sequence"/>
</dbReference>
<evidence type="ECO:0000256" key="3">
    <source>
        <dbReference type="ARBA" id="ARBA00022729"/>
    </source>
</evidence>
<feature type="signal peptide" evidence="6">
    <location>
        <begin position="1"/>
        <end position="18"/>
    </location>
</feature>
<evidence type="ECO:0000256" key="2">
    <source>
        <dbReference type="ARBA" id="ARBA00022525"/>
    </source>
</evidence>
<comment type="subcellular location">
    <subcellularLocation>
        <location evidence="1">Secreted</location>
    </subcellularLocation>
</comment>
<keyword evidence="4" id="KW-1015">Disulfide bond</keyword>
<evidence type="ECO:0000256" key="4">
    <source>
        <dbReference type="ARBA" id="ARBA00023157"/>
    </source>
</evidence>
<evidence type="ECO:0000256" key="1">
    <source>
        <dbReference type="ARBA" id="ARBA00004613"/>
    </source>
</evidence>
<evidence type="ECO:0000259" key="7">
    <source>
        <dbReference type="PROSITE" id="PS52012"/>
    </source>
</evidence>
<sequence length="173" mass="17005">MLVQKVILAVALAGFAAAQTVEGTACAGVCIAAVAPAVGCEETDLACMCASEAFFPAMEPCVSACEGITMDQVRSNCPGGSGTSSESESGSPSETGEPNASETGEPPESQAPSTEVPPETSRPPTGSSSASPSSPRSTAPAPATSTTRKNAASRPQIAAYLPMGAAAIAAVVL</sequence>
<feature type="compositionally biased region" description="Low complexity" evidence="5">
    <location>
        <begin position="83"/>
        <end position="98"/>
    </location>
</feature>
<feature type="compositionally biased region" description="Low complexity" evidence="5">
    <location>
        <begin position="122"/>
        <end position="148"/>
    </location>
</feature>
<gene>
    <name evidence="8" type="ORF">FA15DRAFT_705360</name>
</gene>
<evidence type="ECO:0000256" key="6">
    <source>
        <dbReference type="SAM" id="SignalP"/>
    </source>
</evidence>
<protein>
    <recommendedName>
        <fullName evidence="7">CFEM domain-containing protein</fullName>
    </recommendedName>
</protein>
<evidence type="ECO:0000313" key="9">
    <source>
        <dbReference type="Proteomes" id="UP000307440"/>
    </source>
</evidence>
<feature type="domain" description="CFEM" evidence="7">
    <location>
        <begin position="1"/>
        <end position="113"/>
    </location>
</feature>
<dbReference type="PROSITE" id="PS52012">
    <property type="entry name" value="CFEM"/>
    <property type="match status" value="1"/>
</dbReference>
<dbReference type="Pfam" id="PF05730">
    <property type="entry name" value="CFEM"/>
    <property type="match status" value="1"/>
</dbReference>
<evidence type="ECO:0000313" key="8">
    <source>
        <dbReference type="EMBL" id="TFK23575.1"/>
    </source>
</evidence>
<dbReference type="GO" id="GO:0005576">
    <property type="term" value="C:extracellular region"/>
    <property type="evidence" value="ECO:0007669"/>
    <property type="project" value="UniProtKB-SubCell"/>
</dbReference>
<keyword evidence="9" id="KW-1185">Reference proteome</keyword>
<name>A0A5C3KTQ4_COPMA</name>
<feature type="chain" id="PRO_5022788124" description="CFEM domain-containing protein" evidence="6">
    <location>
        <begin position="19"/>
        <end position="173"/>
    </location>
</feature>
<keyword evidence="2" id="KW-0964">Secreted</keyword>
<feature type="region of interest" description="Disordered" evidence="5">
    <location>
        <begin position="73"/>
        <end position="153"/>
    </location>
</feature>
<organism evidence="8 9">
    <name type="scientific">Coprinopsis marcescibilis</name>
    <name type="common">Agaric fungus</name>
    <name type="synonym">Psathyrella marcescibilis</name>
    <dbReference type="NCBI Taxonomy" id="230819"/>
    <lineage>
        <taxon>Eukaryota</taxon>
        <taxon>Fungi</taxon>
        <taxon>Dikarya</taxon>
        <taxon>Basidiomycota</taxon>
        <taxon>Agaricomycotina</taxon>
        <taxon>Agaricomycetes</taxon>
        <taxon>Agaricomycetidae</taxon>
        <taxon>Agaricales</taxon>
        <taxon>Agaricineae</taxon>
        <taxon>Psathyrellaceae</taxon>
        <taxon>Coprinopsis</taxon>
    </lineage>
</organism>
<dbReference type="AlphaFoldDB" id="A0A5C3KTQ4"/>
<keyword evidence="3 6" id="KW-0732">Signal</keyword>
<dbReference type="EMBL" id="ML210216">
    <property type="protein sequence ID" value="TFK23575.1"/>
    <property type="molecule type" value="Genomic_DNA"/>
</dbReference>
<evidence type="ECO:0000256" key="5">
    <source>
        <dbReference type="SAM" id="MobiDB-lite"/>
    </source>
</evidence>
<dbReference type="InterPro" id="IPR008427">
    <property type="entry name" value="Extracellular_membr_CFEM_dom"/>
</dbReference>
<reference evidence="8 9" key="1">
    <citation type="journal article" date="2019" name="Nat. Ecol. Evol.">
        <title>Megaphylogeny resolves global patterns of mushroom evolution.</title>
        <authorList>
            <person name="Varga T."/>
            <person name="Krizsan K."/>
            <person name="Foldi C."/>
            <person name="Dima B."/>
            <person name="Sanchez-Garcia M."/>
            <person name="Sanchez-Ramirez S."/>
            <person name="Szollosi G.J."/>
            <person name="Szarkandi J.G."/>
            <person name="Papp V."/>
            <person name="Albert L."/>
            <person name="Andreopoulos W."/>
            <person name="Angelini C."/>
            <person name="Antonin V."/>
            <person name="Barry K.W."/>
            <person name="Bougher N.L."/>
            <person name="Buchanan P."/>
            <person name="Buyck B."/>
            <person name="Bense V."/>
            <person name="Catcheside P."/>
            <person name="Chovatia M."/>
            <person name="Cooper J."/>
            <person name="Damon W."/>
            <person name="Desjardin D."/>
            <person name="Finy P."/>
            <person name="Geml J."/>
            <person name="Haridas S."/>
            <person name="Hughes K."/>
            <person name="Justo A."/>
            <person name="Karasinski D."/>
            <person name="Kautmanova I."/>
            <person name="Kiss B."/>
            <person name="Kocsube S."/>
            <person name="Kotiranta H."/>
            <person name="LaButti K.M."/>
            <person name="Lechner B.E."/>
            <person name="Liimatainen K."/>
            <person name="Lipzen A."/>
            <person name="Lukacs Z."/>
            <person name="Mihaltcheva S."/>
            <person name="Morgado L.N."/>
            <person name="Niskanen T."/>
            <person name="Noordeloos M.E."/>
            <person name="Ohm R.A."/>
            <person name="Ortiz-Santana B."/>
            <person name="Ovrebo C."/>
            <person name="Racz N."/>
            <person name="Riley R."/>
            <person name="Savchenko A."/>
            <person name="Shiryaev A."/>
            <person name="Soop K."/>
            <person name="Spirin V."/>
            <person name="Szebenyi C."/>
            <person name="Tomsovsky M."/>
            <person name="Tulloss R.E."/>
            <person name="Uehling J."/>
            <person name="Grigoriev I.V."/>
            <person name="Vagvolgyi C."/>
            <person name="Papp T."/>
            <person name="Martin F.M."/>
            <person name="Miettinen O."/>
            <person name="Hibbett D.S."/>
            <person name="Nagy L.G."/>
        </authorList>
    </citation>
    <scope>NUCLEOTIDE SEQUENCE [LARGE SCALE GENOMIC DNA]</scope>
    <source>
        <strain evidence="8 9">CBS 121175</strain>
    </source>
</reference>